<evidence type="ECO:0000256" key="3">
    <source>
        <dbReference type="SAM" id="Phobius"/>
    </source>
</evidence>
<feature type="transmembrane region" description="Helical" evidence="3">
    <location>
        <begin position="362"/>
        <end position="383"/>
    </location>
</feature>
<dbReference type="PANTHER" id="PTHR34502">
    <property type="entry name" value="DUF6594 DOMAIN-CONTAINING PROTEIN-RELATED"/>
    <property type="match status" value="1"/>
</dbReference>
<feature type="domain" description="DUF6594" evidence="4">
    <location>
        <begin position="121"/>
        <end position="374"/>
    </location>
</feature>
<proteinExistence type="predicted"/>
<feature type="coiled-coil region" evidence="1">
    <location>
        <begin position="148"/>
        <end position="178"/>
    </location>
</feature>
<evidence type="ECO:0000256" key="2">
    <source>
        <dbReference type="SAM" id="MobiDB-lite"/>
    </source>
</evidence>
<feature type="transmembrane region" description="Helical" evidence="3">
    <location>
        <begin position="338"/>
        <end position="355"/>
    </location>
</feature>
<dbReference type="PANTHER" id="PTHR34502:SF3">
    <property type="entry name" value="DUF6594 DOMAIN-CONTAINING PROTEIN"/>
    <property type="match status" value="1"/>
</dbReference>
<feature type="region of interest" description="Disordered" evidence="2">
    <location>
        <begin position="1"/>
        <end position="70"/>
    </location>
</feature>
<accession>A0A8H3F9Z6</accession>
<keyword evidence="3" id="KW-1133">Transmembrane helix</keyword>
<comment type="caution">
    <text evidence="5">The sequence shown here is derived from an EMBL/GenBank/DDBJ whole genome shotgun (WGS) entry which is preliminary data.</text>
</comment>
<feature type="transmembrane region" description="Helical" evidence="3">
    <location>
        <begin position="308"/>
        <end position="332"/>
    </location>
</feature>
<dbReference type="Proteomes" id="UP000664534">
    <property type="component" value="Unassembled WGS sequence"/>
</dbReference>
<dbReference type="Pfam" id="PF20237">
    <property type="entry name" value="DUF6594"/>
    <property type="match status" value="1"/>
</dbReference>
<evidence type="ECO:0000313" key="5">
    <source>
        <dbReference type="EMBL" id="CAF9920493.1"/>
    </source>
</evidence>
<dbReference type="OrthoDB" id="3533814at2759"/>
<evidence type="ECO:0000259" key="4">
    <source>
        <dbReference type="Pfam" id="PF20237"/>
    </source>
</evidence>
<keyword evidence="1" id="KW-0175">Coiled coil</keyword>
<feature type="compositionally biased region" description="Low complexity" evidence="2">
    <location>
        <begin position="23"/>
        <end position="36"/>
    </location>
</feature>
<sequence length="384" mass="43047">MSDTQHSLISEQLPSSEPSTQDLTSESMSTTETLVTADATPTEALLPECIDKDSTNSSTTESSKSSHRDKAVEAFEKLNVDTSAEKQHAGDPMFELGPSRVTHSYVVPEIIRPLDKYQRGYARMAAVLNCDPNFSIVRKYGWLHSRVLLHLQVELEGLEDDLQKLDDVQAERARFNEDKGHWCERLDKSPRKKLLAKIKPKLAEYDDLVHRLQRKNAMKRPTSTNQNSVMQGAFQSFAGFEAEWTCQTEDLVALADDAAEQYWFNFCLYYARLLAPRLFRGIFQSRERRIKSGSLPYTRIYSPTRIDALYRTILTLAGTAIVLGPISVAGLLSRNLVLTIYTSTLGFSIFCAVFTKASRGQVFAATGGYCALQVIVMLLGSHVK</sequence>
<protein>
    <recommendedName>
        <fullName evidence="4">DUF6594 domain-containing protein</fullName>
    </recommendedName>
</protein>
<organism evidence="5 6">
    <name type="scientific">Imshaugia aleurites</name>
    <dbReference type="NCBI Taxonomy" id="172621"/>
    <lineage>
        <taxon>Eukaryota</taxon>
        <taxon>Fungi</taxon>
        <taxon>Dikarya</taxon>
        <taxon>Ascomycota</taxon>
        <taxon>Pezizomycotina</taxon>
        <taxon>Lecanoromycetes</taxon>
        <taxon>OSLEUM clade</taxon>
        <taxon>Lecanoromycetidae</taxon>
        <taxon>Lecanorales</taxon>
        <taxon>Lecanorineae</taxon>
        <taxon>Parmeliaceae</taxon>
        <taxon>Imshaugia</taxon>
    </lineage>
</organism>
<keyword evidence="6" id="KW-1185">Reference proteome</keyword>
<dbReference type="EMBL" id="CAJPDT010000025">
    <property type="protein sequence ID" value="CAF9920493.1"/>
    <property type="molecule type" value="Genomic_DNA"/>
</dbReference>
<keyword evidence="3" id="KW-0812">Transmembrane</keyword>
<dbReference type="AlphaFoldDB" id="A0A8H3F9Z6"/>
<keyword evidence="3" id="KW-0472">Membrane</keyword>
<dbReference type="InterPro" id="IPR046529">
    <property type="entry name" value="DUF6594"/>
</dbReference>
<name>A0A8H3F9Z6_9LECA</name>
<evidence type="ECO:0000256" key="1">
    <source>
        <dbReference type="SAM" id="Coils"/>
    </source>
</evidence>
<gene>
    <name evidence="5" type="ORF">IMSHALPRED_004930</name>
</gene>
<evidence type="ECO:0000313" key="6">
    <source>
        <dbReference type="Proteomes" id="UP000664534"/>
    </source>
</evidence>
<feature type="compositionally biased region" description="Polar residues" evidence="2">
    <location>
        <begin position="1"/>
        <end position="22"/>
    </location>
</feature>
<reference evidence="5" key="1">
    <citation type="submission" date="2021-03" db="EMBL/GenBank/DDBJ databases">
        <authorList>
            <person name="Tagirdzhanova G."/>
        </authorList>
    </citation>
    <scope>NUCLEOTIDE SEQUENCE</scope>
</reference>